<evidence type="ECO:0000256" key="1">
    <source>
        <dbReference type="ARBA" id="ARBA00001946"/>
    </source>
</evidence>
<proteinExistence type="inferred from homology"/>
<evidence type="ECO:0000313" key="8">
    <source>
        <dbReference type="EMBL" id="QNO48015.1"/>
    </source>
</evidence>
<dbReference type="GO" id="GO:0046872">
    <property type="term" value="F:metal ion binding"/>
    <property type="evidence" value="ECO:0007669"/>
    <property type="project" value="UniProtKB-KW"/>
</dbReference>
<dbReference type="InterPro" id="IPR050556">
    <property type="entry name" value="Type_II_TA_system_RNase"/>
</dbReference>
<dbReference type="Pfam" id="PF01850">
    <property type="entry name" value="PIN"/>
    <property type="match status" value="1"/>
</dbReference>
<dbReference type="CDD" id="cd18742">
    <property type="entry name" value="PIN_VapC4-5_FitB-like"/>
    <property type="match status" value="1"/>
</dbReference>
<dbReference type="EC" id="3.1.-.-" evidence="8"/>
<dbReference type="PANTHER" id="PTHR33653:SF1">
    <property type="entry name" value="RIBONUCLEASE VAPC2"/>
    <property type="match status" value="1"/>
</dbReference>
<name>A0A7G9YJ31_9EURY</name>
<keyword evidence="3" id="KW-0479">Metal-binding</keyword>
<dbReference type="SUPFAM" id="SSF88723">
    <property type="entry name" value="PIN domain-like"/>
    <property type="match status" value="1"/>
</dbReference>
<sequence>MKYLLDTNICIYLINGNETLKKKIKEIGVFSLSISNATLAELYFGAYNSQKVDANLQRINEFKKNLIVYSDNNASAKAFGRFKSKLRSEGNIIEDFDILIASVAFVNNCTLVTNNPNHFERIDELNVENWLG</sequence>
<dbReference type="EMBL" id="MT631285">
    <property type="protein sequence ID" value="QNO48015.1"/>
    <property type="molecule type" value="Genomic_DNA"/>
</dbReference>
<evidence type="ECO:0000256" key="3">
    <source>
        <dbReference type="ARBA" id="ARBA00022723"/>
    </source>
</evidence>
<dbReference type="GO" id="GO:0004519">
    <property type="term" value="F:endonuclease activity"/>
    <property type="evidence" value="ECO:0007669"/>
    <property type="project" value="UniProtKB-KW"/>
</dbReference>
<reference evidence="8" key="1">
    <citation type="submission" date="2020-06" db="EMBL/GenBank/DDBJ databases">
        <title>Unique genomic features of the anaerobic methanotrophic archaea.</title>
        <authorList>
            <person name="Chadwick G.L."/>
            <person name="Skennerton C.T."/>
            <person name="Laso-Perez R."/>
            <person name="Leu A.O."/>
            <person name="Speth D.R."/>
            <person name="Yu H."/>
            <person name="Morgan-Lang C."/>
            <person name="Hatzenpichler R."/>
            <person name="Goudeau D."/>
            <person name="Malmstrom R."/>
            <person name="Brazelton W.J."/>
            <person name="Woyke T."/>
            <person name="Hallam S.J."/>
            <person name="Tyson G.W."/>
            <person name="Wegener G."/>
            <person name="Boetius A."/>
            <person name="Orphan V."/>
        </authorList>
    </citation>
    <scope>NUCLEOTIDE SEQUENCE</scope>
</reference>
<gene>
    <name evidence="8" type="primary">vapC</name>
    <name evidence="8" type="ORF">DCDENBEB_00006</name>
</gene>
<evidence type="ECO:0000256" key="6">
    <source>
        <dbReference type="ARBA" id="ARBA00038093"/>
    </source>
</evidence>
<dbReference type="Gene3D" id="3.40.50.1010">
    <property type="entry name" value="5'-nuclease"/>
    <property type="match status" value="1"/>
</dbReference>
<evidence type="ECO:0000256" key="5">
    <source>
        <dbReference type="ARBA" id="ARBA00022842"/>
    </source>
</evidence>
<organism evidence="8">
    <name type="scientific">Candidatus Methanogaster sp. ANME-2c ERB4</name>
    <dbReference type="NCBI Taxonomy" id="2759911"/>
    <lineage>
        <taxon>Archaea</taxon>
        <taxon>Methanobacteriati</taxon>
        <taxon>Methanobacteriota</taxon>
        <taxon>Stenosarchaea group</taxon>
        <taxon>Methanomicrobia</taxon>
        <taxon>Methanosarcinales</taxon>
        <taxon>ANME-2 cluster</taxon>
        <taxon>Candidatus Methanogasteraceae</taxon>
        <taxon>Candidatus Methanogaster</taxon>
    </lineage>
</organism>
<keyword evidence="4 8" id="KW-0378">Hydrolase</keyword>
<comment type="cofactor">
    <cofactor evidence="1">
        <name>Mg(2+)</name>
        <dbReference type="ChEBI" id="CHEBI:18420"/>
    </cofactor>
</comment>
<dbReference type="GO" id="GO:0016787">
    <property type="term" value="F:hydrolase activity"/>
    <property type="evidence" value="ECO:0007669"/>
    <property type="project" value="UniProtKB-KW"/>
</dbReference>
<keyword evidence="5" id="KW-0460">Magnesium</keyword>
<dbReference type="AlphaFoldDB" id="A0A7G9YJ31"/>
<feature type="domain" description="PIN" evidence="7">
    <location>
        <begin position="3"/>
        <end position="124"/>
    </location>
</feature>
<keyword evidence="2" id="KW-0540">Nuclease</keyword>
<dbReference type="InterPro" id="IPR002716">
    <property type="entry name" value="PIN_dom"/>
</dbReference>
<evidence type="ECO:0000256" key="4">
    <source>
        <dbReference type="ARBA" id="ARBA00022801"/>
    </source>
</evidence>
<accession>A0A7G9YJ31</accession>
<protein>
    <submittedName>
        <fullName evidence="8">tRNA(fMet)-specific endonuclease VapC</fullName>
        <ecNumber evidence="8">3.1.-.-</ecNumber>
    </submittedName>
</protein>
<evidence type="ECO:0000259" key="7">
    <source>
        <dbReference type="Pfam" id="PF01850"/>
    </source>
</evidence>
<evidence type="ECO:0000256" key="2">
    <source>
        <dbReference type="ARBA" id="ARBA00022722"/>
    </source>
</evidence>
<dbReference type="InterPro" id="IPR029060">
    <property type="entry name" value="PIN-like_dom_sf"/>
</dbReference>
<keyword evidence="8" id="KW-0255">Endonuclease</keyword>
<dbReference type="PANTHER" id="PTHR33653">
    <property type="entry name" value="RIBONUCLEASE VAPC2"/>
    <property type="match status" value="1"/>
</dbReference>
<comment type="similarity">
    <text evidence="6">Belongs to the PINc/VapC protein family.</text>
</comment>